<evidence type="ECO:0000256" key="3">
    <source>
        <dbReference type="ARBA" id="ARBA00022695"/>
    </source>
</evidence>
<dbReference type="FunFam" id="3.10.10.10:FF:000007">
    <property type="entry name" value="Retrovirus-related Pol polyprotein from transposon 17.6-like Protein"/>
    <property type="match status" value="1"/>
</dbReference>
<dbReference type="SUPFAM" id="SSF56672">
    <property type="entry name" value="DNA/RNA polymerases"/>
    <property type="match status" value="1"/>
</dbReference>
<evidence type="ECO:0000259" key="8">
    <source>
        <dbReference type="PROSITE" id="PS50878"/>
    </source>
</evidence>
<dbReference type="Pfam" id="PF00078">
    <property type="entry name" value="RVT_1"/>
    <property type="match status" value="1"/>
</dbReference>
<dbReference type="GO" id="GO:0006508">
    <property type="term" value="P:proteolysis"/>
    <property type="evidence" value="ECO:0007669"/>
    <property type="project" value="UniProtKB-KW"/>
</dbReference>
<dbReference type="InterPro" id="IPR000477">
    <property type="entry name" value="RT_dom"/>
</dbReference>
<keyword evidence="6" id="KW-0378">Hydrolase</keyword>
<dbReference type="GO" id="GO:0004519">
    <property type="term" value="F:endonuclease activity"/>
    <property type="evidence" value="ECO:0007669"/>
    <property type="project" value="UniProtKB-KW"/>
</dbReference>
<feature type="domain" description="Reverse transcriptase" evidence="8">
    <location>
        <begin position="1"/>
        <end position="174"/>
    </location>
</feature>
<keyword evidence="10" id="KW-1185">Reference proteome</keyword>
<protein>
    <recommendedName>
        <fullName evidence="8">Reverse transcriptase domain-containing protein</fullName>
    </recommendedName>
</protein>
<dbReference type="CDD" id="cd01647">
    <property type="entry name" value="RT_LTR"/>
    <property type="match status" value="1"/>
</dbReference>
<keyword evidence="1" id="KW-0645">Protease</keyword>
<dbReference type="InterPro" id="IPR053134">
    <property type="entry name" value="RNA-dir_DNA_polymerase"/>
</dbReference>
<dbReference type="OrthoDB" id="2193995at2759"/>
<sequence length="283" mass="32862">MCINYRELNKMTIKNRYPLPRIDNLFDQPQGACHFSKIDLRSGYHQLKVHESDIPKTAFRTRYGHYEFTVMPFGLTNAPAAFMDMMNRICKPFIDKFIVVFIDDILIYSKTREDHSNHLKILLELLRQENCVPNFQSVRFGFQKYNFLASHKCKWCYNLCTKVMETLSLRGYVTPRAGGIGSESPSGGRFKVCEKLGTWEKTVRETELRIVRNRETKKNLEIGSLAIRDDSLESCRDTRQVTISNLIRNPSRPQNQLYLVNPRGAECVDKDSTIGLTTPFMDR</sequence>
<dbReference type="GO" id="GO:0008233">
    <property type="term" value="F:peptidase activity"/>
    <property type="evidence" value="ECO:0007669"/>
    <property type="project" value="UniProtKB-KW"/>
</dbReference>
<name>A0A5N6LEH2_9ASTR</name>
<dbReference type="PANTHER" id="PTHR24559:SF427">
    <property type="entry name" value="RNA-DIRECTED DNA POLYMERASE"/>
    <property type="match status" value="1"/>
</dbReference>
<dbReference type="Gene3D" id="3.10.10.10">
    <property type="entry name" value="HIV Type 1 Reverse Transcriptase, subunit A, domain 1"/>
    <property type="match status" value="1"/>
</dbReference>
<evidence type="ECO:0000313" key="9">
    <source>
        <dbReference type="EMBL" id="KAD0838885.1"/>
    </source>
</evidence>
<proteinExistence type="predicted"/>
<dbReference type="PROSITE" id="PS50878">
    <property type="entry name" value="RT_POL"/>
    <property type="match status" value="1"/>
</dbReference>
<evidence type="ECO:0000256" key="4">
    <source>
        <dbReference type="ARBA" id="ARBA00022722"/>
    </source>
</evidence>
<evidence type="ECO:0000256" key="1">
    <source>
        <dbReference type="ARBA" id="ARBA00022670"/>
    </source>
</evidence>
<keyword evidence="3" id="KW-0548">Nucleotidyltransferase</keyword>
<evidence type="ECO:0000256" key="7">
    <source>
        <dbReference type="ARBA" id="ARBA00022918"/>
    </source>
</evidence>
<keyword evidence="5" id="KW-0255">Endonuclease</keyword>
<dbReference type="InterPro" id="IPR043128">
    <property type="entry name" value="Rev_trsase/Diguanyl_cyclase"/>
</dbReference>
<reference evidence="9 10" key="1">
    <citation type="submission" date="2019-05" db="EMBL/GenBank/DDBJ databases">
        <title>Mikania micrantha, genome provides insights into the molecular mechanism of rapid growth.</title>
        <authorList>
            <person name="Liu B."/>
        </authorList>
    </citation>
    <scope>NUCLEOTIDE SEQUENCE [LARGE SCALE GENOMIC DNA]</scope>
    <source>
        <strain evidence="9">NLD-2019</strain>
        <tissue evidence="9">Leaf</tissue>
    </source>
</reference>
<keyword evidence="4" id="KW-0540">Nuclease</keyword>
<dbReference type="Proteomes" id="UP000326396">
    <property type="component" value="Unassembled WGS sequence"/>
</dbReference>
<accession>A0A5N6LEH2</accession>
<keyword evidence="2" id="KW-0808">Transferase</keyword>
<dbReference type="EMBL" id="SZYD01001343">
    <property type="protein sequence ID" value="KAD0838885.1"/>
    <property type="molecule type" value="Genomic_DNA"/>
</dbReference>
<evidence type="ECO:0000256" key="6">
    <source>
        <dbReference type="ARBA" id="ARBA00022801"/>
    </source>
</evidence>
<dbReference type="InterPro" id="IPR043502">
    <property type="entry name" value="DNA/RNA_pol_sf"/>
</dbReference>
<dbReference type="GO" id="GO:0003964">
    <property type="term" value="F:RNA-directed DNA polymerase activity"/>
    <property type="evidence" value="ECO:0007669"/>
    <property type="project" value="UniProtKB-KW"/>
</dbReference>
<evidence type="ECO:0000256" key="5">
    <source>
        <dbReference type="ARBA" id="ARBA00022759"/>
    </source>
</evidence>
<evidence type="ECO:0000256" key="2">
    <source>
        <dbReference type="ARBA" id="ARBA00022679"/>
    </source>
</evidence>
<organism evidence="9 10">
    <name type="scientific">Mikania micrantha</name>
    <name type="common">bitter vine</name>
    <dbReference type="NCBI Taxonomy" id="192012"/>
    <lineage>
        <taxon>Eukaryota</taxon>
        <taxon>Viridiplantae</taxon>
        <taxon>Streptophyta</taxon>
        <taxon>Embryophyta</taxon>
        <taxon>Tracheophyta</taxon>
        <taxon>Spermatophyta</taxon>
        <taxon>Magnoliopsida</taxon>
        <taxon>eudicotyledons</taxon>
        <taxon>Gunneridae</taxon>
        <taxon>Pentapetalae</taxon>
        <taxon>asterids</taxon>
        <taxon>campanulids</taxon>
        <taxon>Asterales</taxon>
        <taxon>Asteraceae</taxon>
        <taxon>Asteroideae</taxon>
        <taxon>Heliantheae alliance</taxon>
        <taxon>Eupatorieae</taxon>
        <taxon>Mikania</taxon>
    </lineage>
</organism>
<dbReference type="Gene3D" id="3.30.70.270">
    <property type="match status" value="1"/>
</dbReference>
<evidence type="ECO:0000313" key="10">
    <source>
        <dbReference type="Proteomes" id="UP000326396"/>
    </source>
</evidence>
<keyword evidence="7" id="KW-0695">RNA-directed DNA polymerase</keyword>
<dbReference type="PANTHER" id="PTHR24559">
    <property type="entry name" value="TRANSPOSON TY3-I GAG-POL POLYPROTEIN"/>
    <property type="match status" value="1"/>
</dbReference>
<comment type="caution">
    <text evidence="9">The sequence shown here is derived from an EMBL/GenBank/DDBJ whole genome shotgun (WGS) entry which is preliminary data.</text>
</comment>
<dbReference type="AlphaFoldDB" id="A0A5N6LEH2"/>
<gene>
    <name evidence="9" type="ORF">E3N88_43642</name>
</gene>